<dbReference type="Proteomes" id="UP001248536">
    <property type="component" value="Unassembled WGS sequence"/>
</dbReference>
<sequence length="268" mass="29929">MATSDFDSSDADPSLIALLKVITYKKWILLVRYPVNTASEFLTLFIFFLLIFFGGQAIAGPALTDSLDGIIVGFFLFSLAITSYSGLAWSVTREAQWGTLERLYMSPHGLGTVMGVMTVVNVCFSFLWGLLLLILMMATTGRWLTFDPFSVVPLVFLTLMSVIGLGYLFGGLALIYKRIENVFQLLQFGFIGLIAAPVNEIRWLMLLPVAHGSYFTRVVMEDAVRIWDLPAAELAILVITSTTYLLIGYYCFYRAGRIARMRGVMGHY</sequence>
<feature type="transmembrane region" description="Helical" evidence="1">
    <location>
        <begin position="188"/>
        <end position="211"/>
    </location>
</feature>
<reference evidence="2" key="2">
    <citation type="submission" date="2020-09" db="EMBL/GenBank/DDBJ databases">
        <authorList>
            <person name="Sun Q."/>
            <person name="Ohkuma M."/>
        </authorList>
    </citation>
    <scope>NUCLEOTIDE SEQUENCE</scope>
    <source>
        <strain evidence="2">JCM 15759</strain>
    </source>
</reference>
<evidence type="ECO:0000256" key="1">
    <source>
        <dbReference type="SAM" id="Phobius"/>
    </source>
</evidence>
<feature type="transmembrane region" description="Helical" evidence="1">
    <location>
        <begin position="41"/>
        <end position="63"/>
    </location>
</feature>
<dbReference type="PANTHER" id="PTHR43229:SF6">
    <property type="entry name" value="ABC-TYPE MULTIDRUG TRANSPORT SYSTEM, PERMEASE COMPONENT"/>
    <property type="match status" value="1"/>
</dbReference>
<dbReference type="OrthoDB" id="312397at2157"/>
<reference evidence="2" key="1">
    <citation type="journal article" date="2014" name="Int. J. Syst. Evol. Microbiol.">
        <title>Complete genome sequence of Corynebacterium casei LMG S-19264T (=DSM 44701T), isolated from a smear-ripened cheese.</title>
        <authorList>
            <consortium name="US DOE Joint Genome Institute (JGI-PGF)"/>
            <person name="Walter F."/>
            <person name="Albersmeier A."/>
            <person name="Kalinowski J."/>
            <person name="Ruckert C."/>
        </authorList>
    </citation>
    <scope>NUCLEOTIDE SEQUENCE</scope>
    <source>
        <strain evidence="2">JCM 15759</strain>
    </source>
</reference>
<keyword evidence="1" id="KW-1133">Transmembrane helix</keyword>
<gene>
    <name evidence="2" type="ORF">GCM10009006_36010</name>
    <name evidence="3" type="ORF">NC662_18920</name>
</gene>
<dbReference type="EMBL" id="BMON01000007">
    <property type="protein sequence ID" value="GGM51612.1"/>
    <property type="molecule type" value="Genomic_DNA"/>
</dbReference>
<name>A0A830FHV3_HALAR</name>
<comment type="caution">
    <text evidence="2">The sequence shown here is derived from an EMBL/GenBank/DDBJ whole genome shotgun (WGS) entry which is preliminary data.</text>
</comment>
<protein>
    <submittedName>
        <fullName evidence="3">ABC transporter permease</fullName>
    </submittedName>
</protein>
<feature type="transmembrane region" description="Helical" evidence="1">
    <location>
        <begin position="151"/>
        <end position="176"/>
    </location>
</feature>
<dbReference type="PANTHER" id="PTHR43229">
    <property type="entry name" value="NODULATION PROTEIN J"/>
    <property type="match status" value="1"/>
</dbReference>
<evidence type="ECO:0000313" key="5">
    <source>
        <dbReference type="Proteomes" id="UP001248536"/>
    </source>
</evidence>
<reference evidence="3 5" key="3">
    <citation type="submission" date="2022-06" db="EMBL/GenBank/DDBJ databases">
        <title>Haloarcula sp. a new haloarchaeum isolate from saline soil.</title>
        <authorList>
            <person name="Strakova D."/>
            <person name="Galisteo C."/>
            <person name="Sanchez-Porro C."/>
            <person name="Ventosa A."/>
        </authorList>
    </citation>
    <scope>NUCLEOTIDE SEQUENCE [LARGE SCALE GENOMIC DNA]</scope>
    <source>
        <strain evidence="3 5">JCM 15760</strain>
    </source>
</reference>
<feature type="transmembrane region" description="Helical" evidence="1">
    <location>
        <begin position="113"/>
        <end position="139"/>
    </location>
</feature>
<keyword evidence="5" id="KW-1185">Reference proteome</keyword>
<dbReference type="Proteomes" id="UP000656367">
    <property type="component" value="Unassembled WGS sequence"/>
</dbReference>
<dbReference type="EMBL" id="JAMQCP010000005">
    <property type="protein sequence ID" value="MDS0255780.1"/>
    <property type="molecule type" value="Genomic_DNA"/>
</dbReference>
<keyword evidence="1" id="KW-0812">Transmembrane</keyword>
<feature type="transmembrane region" description="Helical" evidence="1">
    <location>
        <begin position="69"/>
        <end position="92"/>
    </location>
</feature>
<dbReference type="InterPro" id="IPR051784">
    <property type="entry name" value="Nod_factor_ABC_transporter"/>
</dbReference>
<dbReference type="RefSeq" id="WP_005532812.1">
    <property type="nucleotide sequence ID" value="NZ_BAABDY010000005.1"/>
</dbReference>
<evidence type="ECO:0000313" key="2">
    <source>
        <dbReference type="EMBL" id="GGM51612.1"/>
    </source>
</evidence>
<evidence type="ECO:0000313" key="4">
    <source>
        <dbReference type="Proteomes" id="UP000656367"/>
    </source>
</evidence>
<dbReference type="AlphaFoldDB" id="A0A830FHV3"/>
<accession>A0A830FHV3</accession>
<proteinExistence type="predicted"/>
<keyword evidence="1" id="KW-0472">Membrane</keyword>
<feature type="transmembrane region" description="Helical" evidence="1">
    <location>
        <begin position="231"/>
        <end position="252"/>
    </location>
</feature>
<evidence type="ECO:0000313" key="3">
    <source>
        <dbReference type="EMBL" id="MDS0255780.1"/>
    </source>
</evidence>
<organism evidence="2 4">
    <name type="scientific">Haloarcula argentinensis</name>
    <dbReference type="NCBI Taxonomy" id="43776"/>
    <lineage>
        <taxon>Archaea</taxon>
        <taxon>Methanobacteriati</taxon>
        <taxon>Methanobacteriota</taxon>
        <taxon>Stenosarchaea group</taxon>
        <taxon>Halobacteria</taxon>
        <taxon>Halobacteriales</taxon>
        <taxon>Haloarculaceae</taxon>
        <taxon>Haloarcula</taxon>
    </lineage>
</organism>